<dbReference type="EMBL" id="JABSTR010000007">
    <property type="protein sequence ID" value="KAH9375634.1"/>
    <property type="molecule type" value="Genomic_DNA"/>
</dbReference>
<organism evidence="2 3">
    <name type="scientific">Haemaphysalis longicornis</name>
    <name type="common">Bush tick</name>
    <dbReference type="NCBI Taxonomy" id="44386"/>
    <lineage>
        <taxon>Eukaryota</taxon>
        <taxon>Metazoa</taxon>
        <taxon>Ecdysozoa</taxon>
        <taxon>Arthropoda</taxon>
        <taxon>Chelicerata</taxon>
        <taxon>Arachnida</taxon>
        <taxon>Acari</taxon>
        <taxon>Parasitiformes</taxon>
        <taxon>Ixodida</taxon>
        <taxon>Ixodoidea</taxon>
        <taxon>Ixodidae</taxon>
        <taxon>Haemaphysalinae</taxon>
        <taxon>Haemaphysalis</taxon>
    </lineage>
</organism>
<evidence type="ECO:0000256" key="1">
    <source>
        <dbReference type="SAM" id="MobiDB-lite"/>
    </source>
</evidence>
<reference evidence="2 3" key="1">
    <citation type="journal article" date="2020" name="Cell">
        <title>Large-Scale Comparative Analyses of Tick Genomes Elucidate Their Genetic Diversity and Vector Capacities.</title>
        <authorList>
            <consortium name="Tick Genome and Microbiome Consortium (TIGMIC)"/>
            <person name="Jia N."/>
            <person name="Wang J."/>
            <person name="Shi W."/>
            <person name="Du L."/>
            <person name="Sun Y."/>
            <person name="Zhan W."/>
            <person name="Jiang J.F."/>
            <person name="Wang Q."/>
            <person name="Zhang B."/>
            <person name="Ji P."/>
            <person name="Bell-Sakyi L."/>
            <person name="Cui X.M."/>
            <person name="Yuan T.T."/>
            <person name="Jiang B.G."/>
            <person name="Yang W.F."/>
            <person name="Lam T.T."/>
            <person name="Chang Q.C."/>
            <person name="Ding S.J."/>
            <person name="Wang X.J."/>
            <person name="Zhu J.G."/>
            <person name="Ruan X.D."/>
            <person name="Zhao L."/>
            <person name="Wei J.T."/>
            <person name="Ye R.Z."/>
            <person name="Que T.C."/>
            <person name="Du C.H."/>
            <person name="Zhou Y.H."/>
            <person name="Cheng J.X."/>
            <person name="Dai P.F."/>
            <person name="Guo W.B."/>
            <person name="Han X.H."/>
            <person name="Huang E.J."/>
            <person name="Li L.F."/>
            <person name="Wei W."/>
            <person name="Gao Y.C."/>
            <person name="Liu J.Z."/>
            <person name="Shao H.Z."/>
            <person name="Wang X."/>
            <person name="Wang C.C."/>
            <person name="Yang T.C."/>
            <person name="Huo Q.B."/>
            <person name="Li W."/>
            <person name="Chen H.Y."/>
            <person name="Chen S.E."/>
            <person name="Zhou L.G."/>
            <person name="Ni X.B."/>
            <person name="Tian J.H."/>
            <person name="Sheng Y."/>
            <person name="Liu T."/>
            <person name="Pan Y.S."/>
            <person name="Xia L.Y."/>
            <person name="Li J."/>
            <person name="Zhao F."/>
            <person name="Cao W.C."/>
        </authorList>
    </citation>
    <scope>NUCLEOTIDE SEQUENCE [LARGE SCALE GENOMIC DNA]</scope>
    <source>
        <strain evidence="2">HaeL-2018</strain>
    </source>
</reference>
<dbReference type="VEuPathDB" id="VectorBase:HLOH_060212"/>
<feature type="region of interest" description="Disordered" evidence="1">
    <location>
        <begin position="46"/>
        <end position="98"/>
    </location>
</feature>
<gene>
    <name evidence="2" type="ORF">HPB48_003293</name>
</gene>
<dbReference type="Proteomes" id="UP000821853">
    <property type="component" value="Chromosome 5"/>
</dbReference>
<evidence type="ECO:0000313" key="2">
    <source>
        <dbReference type="EMBL" id="KAH9375634.1"/>
    </source>
</evidence>
<evidence type="ECO:0000313" key="3">
    <source>
        <dbReference type="Proteomes" id="UP000821853"/>
    </source>
</evidence>
<keyword evidence="3" id="KW-1185">Reference proteome</keyword>
<proteinExistence type="predicted"/>
<dbReference type="AlphaFoldDB" id="A0A9J6GKB6"/>
<sequence length="98" mass="11446">MFTETETGNSSRGRLVFYYSAPEILLSLILTEKVFTAALVEEIMRLRRSSRSNSTRHHPATNGPTERKKQGNSRDVQQLRRREEEDMGSYVAMRHFRQ</sequence>
<name>A0A9J6GKB6_HAELO</name>
<comment type="caution">
    <text evidence="2">The sequence shown here is derived from an EMBL/GenBank/DDBJ whole genome shotgun (WGS) entry which is preliminary data.</text>
</comment>
<feature type="compositionally biased region" description="Basic residues" evidence="1">
    <location>
        <begin position="46"/>
        <end position="59"/>
    </location>
</feature>
<protein>
    <submittedName>
        <fullName evidence="2">Uncharacterized protein</fullName>
    </submittedName>
</protein>
<accession>A0A9J6GKB6</accession>